<keyword evidence="6" id="KW-0325">Glycoprotein</keyword>
<gene>
    <name evidence="11" type="primary">Lip3_10</name>
    <name evidence="9" type="synonym">Lip3_11</name>
    <name evidence="10" type="synonym">Lip3_9</name>
    <name evidence="10" type="ORF">CM83_39665</name>
    <name evidence="11" type="ORF">CM83_39666</name>
    <name evidence="9" type="ORF">CM83_39667</name>
</gene>
<evidence type="ECO:0000313" key="11">
    <source>
        <dbReference type="EMBL" id="JAG38651.1"/>
    </source>
</evidence>
<dbReference type="GO" id="GO:0016788">
    <property type="term" value="F:hydrolase activity, acting on ester bonds"/>
    <property type="evidence" value="ECO:0007669"/>
    <property type="project" value="InterPro"/>
</dbReference>
<dbReference type="Pfam" id="PF04083">
    <property type="entry name" value="Abhydro_lipase"/>
    <property type="match status" value="1"/>
</dbReference>
<keyword evidence="3" id="KW-0378">Hydrolase</keyword>
<evidence type="ECO:0000256" key="4">
    <source>
        <dbReference type="ARBA" id="ARBA00022963"/>
    </source>
</evidence>
<proteinExistence type="inferred from homology"/>
<reference evidence="11" key="2">
    <citation type="submission" date="2014-07" db="EMBL/GenBank/DDBJ databases">
        <authorList>
            <person name="Hull J."/>
        </authorList>
    </citation>
    <scope>NUCLEOTIDE SEQUENCE</scope>
</reference>
<dbReference type="SUPFAM" id="SSF53474">
    <property type="entry name" value="alpha/beta-Hydrolases"/>
    <property type="match status" value="1"/>
</dbReference>
<dbReference type="Gene3D" id="3.40.50.1820">
    <property type="entry name" value="alpha/beta hydrolase"/>
    <property type="match status" value="1"/>
</dbReference>
<evidence type="ECO:0000259" key="8">
    <source>
        <dbReference type="Pfam" id="PF04083"/>
    </source>
</evidence>
<evidence type="ECO:0000256" key="6">
    <source>
        <dbReference type="ARBA" id="ARBA00023180"/>
    </source>
</evidence>
<evidence type="ECO:0000256" key="7">
    <source>
        <dbReference type="PIRSR" id="PIRSR000862-1"/>
    </source>
</evidence>
<evidence type="ECO:0000256" key="3">
    <source>
        <dbReference type="ARBA" id="ARBA00022801"/>
    </source>
</evidence>
<dbReference type="InterPro" id="IPR029058">
    <property type="entry name" value="AB_hydrolase_fold"/>
</dbReference>
<organism evidence="11">
    <name type="scientific">Lygus hesperus</name>
    <name type="common">Western plant bug</name>
    <dbReference type="NCBI Taxonomy" id="30085"/>
    <lineage>
        <taxon>Eukaryota</taxon>
        <taxon>Metazoa</taxon>
        <taxon>Ecdysozoa</taxon>
        <taxon>Arthropoda</taxon>
        <taxon>Hexapoda</taxon>
        <taxon>Insecta</taxon>
        <taxon>Pterygota</taxon>
        <taxon>Neoptera</taxon>
        <taxon>Paraneoptera</taxon>
        <taxon>Hemiptera</taxon>
        <taxon>Heteroptera</taxon>
        <taxon>Panheteroptera</taxon>
        <taxon>Cimicomorpha</taxon>
        <taxon>Miridae</taxon>
        <taxon>Mirini</taxon>
        <taxon>Lygus</taxon>
    </lineage>
</organism>
<dbReference type="InterPro" id="IPR006693">
    <property type="entry name" value="AB_hydrolase_lipase"/>
</dbReference>
<protein>
    <submittedName>
        <fullName evidence="11">Lipase 3</fullName>
    </submittedName>
</protein>
<feature type="active site" description="Charge relay system" evidence="7">
    <location>
        <position position="369"/>
    </location>
</feature>
<comment type="similarity">
    <text evidence="1">Belongs to the AB hydrolase superfamily. Lipase family.</text>
</comment>
<dbReference type="EMBL" id="GBHO01004954">
    <property type="protein sequence ID" value="JAG38650.1"/>
    <property type="molecule type" value="Transcribed_RNA"/>
</dbReference>
<dbReference type="InterPro" id="IPR025483">
    <property type="entry name" value="Lipase_euk"/>
</dbReference>
<accession>A0A0A9Z460</accession>
<evidence type="ECO:0000256" key="1">
    <source>
        <dbReference type="ARBA" id="ARBA00010701"/>
    </source>
</evidence>
<reference evidence="11" key="1">
    <citation type="journal article" date="2014" name="PLoS ONE">
        <title>Transcriptome-Based Identification of ABC Transporters in the Western Tarnished Plant Bug Lygus hesperus.</title>
        <authorList>
            <person name="Hull J.J."/>
            <person name="Chaney K."/>
            <person name="Geib S.M."/>
            <person name="Fabrick J.A."/>
            <person name="Brent C.S."/>
            <person name="Walsh D."/>
            <person name="Lavine L.C."/>
        </authorList>
    </citation>
    <scope>NUCLEOTIDE SEQUENCE</scope>
</reference>
<keyword evidence="4" id="KW-0442">Lipid degradation</keyword>
<evidence type="ECO:0000256" key="2">
    <source>
        <dbReference type="ARBA" id="ARBA00022729"/>
    </source>
</evidence>
<keyword evidence="2" id="KW-0732">Signal</keyword>
<dbReference type="PIRSF" id="PIRSF000862">
    <property type="entry name" value="Steryl_ester_lip"/>
    <property type="match status" value="1"/>
</dbReference>
<dbReference type="EMBL" id="GBHO01004953">
    <property type="protein sequence ID" value="JAG38651.1"/>
    <property type="molecule type" value="Transcribed_RNA"/>
</dbReference>
<dbReference type="PANTHER" id="PTHR11005">
    <property type="entry name" value="LYSOSOMAL ACID LIPASE-RELATED"/>
    <property type="match status" value="1"/>
</dbReference>
<dbReference type="FunFam" id="3.40.50.1820:FF:000057">
    <property type="entry name" value="Lipase"/>
    <property type="match status" value="1"/>
</dbReference>
<evidence type="ECO:0000256" key="5">
    <source>
        <dbReference type="ARBA" id="ARBA00023098"/>
    </source>
</evidence>
<feature type="active site" description="Charge relay system" evidence="7">
    <location>
        <position position="398"/>
    </location>
</feature>
<dbReference type="GO" id="GO:0016042">
    <property type="term" value="P:lipid catabolic process"/>
    <property type="evidence" value="ECO:0007669"/>
    <property type="project" value="UniProtKB-KW"/>
</dbReference>
<feature type="domain" description="Partial AB-hydrolase lipase" evidence="8">
    <location>
        <begin position="63"/>
        <end position="119"/>
    </location>
</feature>
<feature type="non-terminal residue" evidence="11">
    <location>
        <position position="1"/>
    </location>
</feature>
<dbReference type="AlphaFoldDB" id="A0A0A9Z460"/>
<dbReference type="EMBL" id="GBHO01029237">
    <property type="protein sequence ID" value="JAG14367.1"/>
    <property type="molecule type" value="Transcribed_RNA"/>
</dbReference>
<sequence length="428" mass="48603">RGAFQGCSRTALPRSDQFAQFLTMMYRIGLIISTLAVCVFGGRYKAPDPSEVNFHYNKIPTLEELVTDAGYELDPHRVTTEDGHILALHRITPRGTNSRDRGYPVLMINGFAFQAEGWFALGSASLPFILTDLGYDVWLGDQRGNIRSVGHVSYPVNDWRNHNYTFHEQGIYDLPAFIDYILKETDRSQILYVGYSLSSGMMIVMNSERPEYNDKILGAVLLAPAGHLKKWNENSFDYLAGLMVTDAMIESQIQNGQWLLFGQYNLVKDSIAGCSFLGLNPICRLMIFNMYGVSDVMDPKTMFYQFAMTVTSASVYVGKHLLQTIKNGRFCKFDYGPEKNVQVYGNKLPPQYDFGRTRIPVYLFHSGTDKMVTPDAARRTGKSLGNLVKMKFIERFNHADYLFGRTAPKFVYENIVDYFDELVTTTLD</sequence>
<name>A0A0A9Z460_LYGHE</name>
<evidence type="ECO:0000313" key="10">
    <source>
        <dbReference type="EMBL" id="JAG38650.1"/>
    </source>
</evidence>
<feature type="active site" description="Nucleophile" evidence="7">
    <location>
        <position position="196"/>
    </location>
</feature>
<keyword evidence="5" id="KW-0443">Lipid metabolism</keyword>
<evidence type="ECO:0000313" key="9">
    <source>
        <dbReference type="EMBL" id="JAG14367.1"/>
    </source>
</evidence>